<evidence type="ECO:0000313" key="2">
    <source>
        <dbReference type="Proteomes" id="UP000005475"/>
    </source>
</evidence>
<protein>
    <submittedName>
        <fullName evidence="1">Uncharacterized protein</fullName>
    </submittedName>
</protein>
<dbReference type="AlphaFoldDB" id="A0AAN3ACN8"/>
<evidence type="ECO:0000313" key="1">
    <source>
        <dbReference type="EMBL" id="EDO14068.1"/>
    </source>
</evidence>
<reference evidence="2" key="2">
    <citation type="submission" date="2007-04" db="EMBL/GenBank/DDBJ databases">
        <title>Draft genome sequence of Bacteroides ovatus (ATCC 8483).</title>
        <authorList>
            <person name="Sudarsanam P."/>
            <person name="Ley R."/>
            <person name="Guruge J."/>
            <person name="Turnbaugh P.J."/>
            <person name="Mahowald M."/>
            <person name="Liep D."/>
            <person name="Gordon J."/>
        </authorList>
    </citation>
    <scope>NUCLEOTIDE SEQUENCE [LARGE SCALE GENOMIC DNA]</scope>
    <source>
        <strain evidence="2">ATCC 8483 / DSM 1896 / JCM 5824 / BCRC 10623 / CCUG 4943 / NCTC 11153</strain>
    </source>
</reference>
<sequence>MCYSSGHNNYYLKFNKKTLFFILKQPHFLYYKRKHLLKLL</sequence>
<reference evidence="1 2" key="1">
    <citation type="submission" date="2007-03" db="EMBL/GenBank/DDBJ databases">
        <authorList>
            <person name="Fulton L."/>
            <person name="Clifton S."/>
            <person name="Fulton B."/>
            <person name="Xu J."/>
            <person name="Minx P."/>
            <person name="Pepin K.H."/>
            <person name="Johnson M."/>
            <person name="Thiruvilangam P."/>
            <person name="Bhonagiri V."/>
            <person name="Nash W.E."/>
            <person name="Mardis E.R."/>
            <person name="Wilson R.K."/>
        </authorList>
    </citation>
    <scope>NUCLEOTIDE SEQUENCE [LARGE SCALE GENOMIC DNA]</scope>
    <source>
        <strain evidence="2">ATCC 8483 / DSM 1896 / JCM 5824 / BCRC 10623 / CCUG 4943 / NCTC 11153</strain>
    </source>
</reference>
<accession>A0AAN3ACN8</accession>
<name>A0AAN3ACN8_BACO1</name>
<proteinExistence type="predicted"/>
<comment type="caution">
    <text evidence="1">The sequence shown here is derived from an EMBL/GenBank/DDBJ whole genome shotgun (WGS) entry which is preliminary data.</text>
</comment>
<dbReference type="Proteomes" id="UP000005475">
    <property type="component" value="Unassembled WGS sequence"/>
</dbReference>
<dbReference type="EMBL" id="AAXF02000029">
    <property type="protein sequence ID" value="EDO14068.1"/>
    <property type="molecule type" value="Genomic_DNA"/>
</dbReference>
<organism evidence="1 2">
    <name type="scientific">Bacteroides ovatus (strain ATCC 8483 / DSM 1896 / JCM 5824 / BCRC 10623 / CCUG 4943 / NCTC 11153)</name>
    <dbReference type="NCBI Taxonomy" id="411476"/>
    <lineage>
        <taxon>Bacteria</taxon>
        <taxon>Pseudomonadati</taxon>
        <taxon>Bacteroidota</taxon>
        <taxon>Bacteroidia</taxon>
        <taxon>Bacteroidales</taxon>
        <taxon>Bacteroidaceae</taxon>
        <taxon>Bacteroides</taxon>
    </lineage>
</organism>
<gene>
    <name evidence="1" type="ORF">BACOVA_00263</name>
</gene>